<dbReference type="InterPro" id="IPR001509">
    <property type="entry name" value="Epimerase_deHydtase"/>
</dbReference>
<dbReference type="OrthoDB" id="181047at2"/>
<dbReference type="AlphaFoldDB" id="A0A4R3L7W3"/>
<keyword evidence="3" id="KW-0560">Oxidoreductase</keyword>
<organism evidence="5 6">
    <name type="scientific">Hazenella coriacea</name>
    <dbReference type="NCBI Taxonomy" id="1179467"/>
    <lineage>
        <taxon>Bacteria</taxon>
        <taxon>Bacillati</taxon>
        <taxon>Bacillota</taxon>
        <taxon>Bacilli</taxon>
        <taxon>Bacillales</taxon>
        <taxon>Thermoactinomycetaceae</taxon>
        <taxon>Hazenella</taxon>
    </lineage>
</organism>
<comment type="similarity">
    <text evidence="2">Belongs to the NAD(P)-dependent epimerase/dehydratase family.</text>
</comment>
<dbReference type="Gene3D" id="3.40.50.720">
    <property type="entry name" value="NAD(P)-binding Rossmann-like Domain"/>
    <property type="match status" value="1"/>
</dbReference>
<evidence type="ECO:0000259" key="4">
    <source>
        <dbReference type="Pfam" id="PF01370"/>
    </source>
</evidence>
<dbReference type="SUPFAM" id="SSF51735">
    <property type="entry name" value="NAD(P)-binding Rossmann-fold domains"/>
    <property type="match status" value="1"/>
</dbReference>
<evidence type="ECO:0000256" key="1">
    <source>
        <dbReference type="ARBA" id="ARBA00005466"/>
    </source>
</evidence>
<evidence type="ECO:0000313" key="6">
    <source>
        <dbReference type="Proteomes" id="UP000294937"/>
    </source>
</evidence>
<comment type="similarity">
    <text evidence="1">Belongs to the oxygen-dependent FAD-linked oxidoreductase family.</text>
</comment>
<accession>A0A4R3L7W3</accession>
<dbReference type="Pfam" id="PF01370">
    <property type="entry name" value="Epimerase"/>
    <property type="match status" value="1"/>
</dbReference>
<name>A0A4R3L7W3_9BACL</name>
<sequence>MNVIVTGGAGFIGATLVNRLRKESQVDQIAVIDNLDPYYDPSLKRSRIKGWEHDPKVTWFEADICDEASLRPIFASNEWDCVLHLAAIPGVRSSLIDPVHYVEVDVKGTVQLLHLTGQRKIPHFIFLSSSSVYGEQPQGVALREEMMKETPESPYAAAKWAAEGFCRTFHQLYGFHCTTLRPFTVYGPGQRPDMAIRKFADLMWAGEKLPLFQPESTRDYTYVEDMVEAIWLAMNQGTGYQVYNVGSGHPISLLDMVQRLAKQLHISPEIEICGAQQGDVSHTWADLSKVNTELGYAPAMTFEQGIERFVDWFKIQKRGV</sequence>
<dbReference type="PROSITE" id="PS00862">
    <property type="entry name" value="OX2_COVAL_FAD"/>
    <property type="match status" value="1"/>
</dbReference>
<evidence type="ECO:0000313" key="5">
    <source>
        <dbReference type="EMBL" id="TCS94314.1"/>
    </source>
</evidence>
<dbReference type="PROSITE" id="PS00061">
    <property type="entry name" value="ADH_SHORT"/>
    <property type="match status" value="1"/>
</dbReference>
<dbReference type="PANTHER" id="PTHR43000">
    <property type="entry name" value="DTDP-D-GLUCOSE 4,6-DEHYDRATASE-RELATED"/>
    <property type="match status" value="1"/>
</dbReference>
<comment type="caution">
    <text evidence="5">The sequence shown here is derived from an EMBL/GenBank/DDBJ whole genome shotgun (WGS) entry which is preliminary data.</text>
</comment>
<gene>
    <name evidence="5" type="ORF">EDD58_104185</name>
</gene>
<dbReference type="EMBL" id="SMAG01000004">
    <property type="protein sequence ID" value="TCS94314.1"/>
    <property type="molecule type" value="Genomic_DNA"/>
</dbReference>
<evidence type="ECO:0000256" key="2">
    <source>
        <dbReference type="ARBA" id="ARBA00007637"/>
    </source>
</evidence>
<proteinExistence type="inferred from homology"/>
<dbReference type="InterPro" id="IPR036291">
    <property type="entry name" value="NAD(P)-bd_dom_sf"/>
</dbReference>
<dbReference type="InterPro" id="IPR006093">
    <property type="entry name" value="Oxy_OxRdtase_FAD_BS"/>
</dbReference>
<protein>
    <submittedName>
        <fullName evidence="5">UDP-glucuronate 4-epimerase</fullName>
    </submittedName>
</protein>
<dbReference type="RefSeq" id="WP_131924933.1">
    <property type="nucleotide sequence ID" value="NZ_SMAG01000004.1"/>
</dbReference>
<dbReference type="PRINTS" id="PR01713">
    <property type="entry name" value="NUCEPIMERASE"/>
</dbReference>
<dbReference type="InterPro" id="IPR020904">
    <property type="entry name" value="Sc_DH/Rdtase_CS"/>
</dbReference>
<feature type="domain" description="NAD-dependent epimerase/dehydratase" evidence="4">
    <location>
        <begin position="3"/>
        <end position="246"/>
    </location>
</feature>
<reference evidence="5 6" key="1">
    <citation type="submission" date="2019-03" db="EMBL/GenBank/DDBJ databases">
        <title>Genomic Encyclopedia of Type Strains, Phase IV (KMG-IV): sequencing the most valuable type-strain genomes for metagenomic binning, comparative biology and taxonomic classification.</title>
        <authorList>
            <person name="Goeker M."/>
        </authorList>
    </citation>
    <scope>NUCLEOTIDE SEQUENCE [LARGE SCALE GENOMIC DNA]</scope>
    <source>
        <strain evidence="5 6">DSM 45707</strain>
    </source>
</reference>
<keyword evidence="6" id="KW-1185">Reference proteome</keyword>
<dbReference type="GO" id="GO:0016491">
    <property type="term" value="F:oxidoreductase activity"/>
    <property type="evidence" value="ECO:0007669"/>
    <property type="project" value="UniProtKB-KW"/>
</dbReference>
<dbReference type="Proteomes" id="UP000294937">
    <property type="component" value="Unassembled WGS sequence"/>
</dbReference>
<evidence type="ECO:0000256" key="3">
    <source>
        <dbReference type="ARBA" id="ARBA00023002"/>
    </source>
</evidence>